<gene>
    <name evidence="1" type="ORF">BOO71_0001861</name>
</gene>
<reference evidence="1 2" key="1">
    <citation type="submission" date="2017-01" db="EMBL/GenBank/DDBJ databases">
        <title>Genome Analysis of Deinococcus marmoris KOPRI26562.</title>
        <authorList>
            <person name="Kim J.H."/>
            <person name="Oh H.-M."/>
        </authorList>
    </citation>
    <scope>NUCLEOTIDE SEQUENCE [LARGE SCALE GENOMIC DNA]</scope>
    <source>
        <strain evidence="1 2">KOPRI26562</strain>
    </source>
</reference>
<organism evidence="1 2">
    <name type="scientific">Deinococcus marmoris</name>
    <dbReference type="NCBI Taxonomy" id="249408"/>
    <lineage>
        <taxon>Bacteria</taxon>
        <taxon>Thermotogati</taxon>
        <taxon>Deinococcota</taxon>
        <taxon>Deinococci</taxon>
        <taxon>Deinococcales</taxon>
        <taxon>Deinococcaceae</taxon>
        <taxon>Deinococcus</taxon>
    </lineage>
</organism>
<dbReference type="EMBL" id="MSTI01000020">
    <property type="protein sequence ID" value="OLV19832.1"/>
    <property type="molecule type" value="Genomic_DNA"/>
</dbReference>
<protein>
    <submittedName>
        <fullName evidence="1">Uncharacterized protein</fullName>
    </submittedName>
</protein>
<comment type="caution">
    <text evidence="1">The sequence shown here is derived from an EMBL/GenBank/DDBJ whole genome shotgun (WGS) entry which is preliminary data.</text>
</comment>
<dbReference type="Proteomes" id="UP000186607">
    <property type="component" value="Unassembled WGS sequence"/>
</dbReference>
<sequence>MKSPRTRTVKSTPKQGSGLGKLLVYAPIALELLSLIRRSQSKKRGKYVKARKRDRALDFLLGQAQRTVGGGKRGRR</sequence>
<dbReference type="OrthoDB" id="74166at2"/>
<dbReference type="RefSeq" id="WP_075830523.1">
    <property type="nucleotide sequence ID" value="NZ_MSTI01000020.1"/>
</dbReference>
<proteinExistence type="predicted"/>
<evidence type="ECO:0000313" key="1">
    <source>
        <dbReference type="EMBL" id="OLV19832.1"/>
    </source>
</evidence>
<keyword evidence="2" id="KW-1185">Reference proteome</keyword>
<accession>A0A1U7P3T8</accession>
<name>A0A1U7P3T8_9DEIO</name>
<dbReference type="AlphaFoldDB" id="A0A1U7P3T8"/>
<evidence type="ECO:0000313" key="2">
    <source>
        <dbReference type="Proteomes" id="UP000186607"/>
    </source>
</evidence>